<dbReference type="GO" id="GO:0046872">
    <property type="term" value="F:metal ion binding"/>
    <property type="evidence" value="ECO:0007669"/>
    <property type="project" value="UniProtKB-KW"/>
</dbReference>
<feature type="site" description="Catalytically relevant" evidence="6">
    <location>
        <position position="55"/>
    </location>
</feature>
<evidence type="ECO:0000313" key="11">
    <source>
        <dbReference type="Proteomes" id="UP000219036"/>
    </source>
</evidence>
<dbReference type="PANTHER" id="PTHR42745:SF1">
    <property type="entry name" value="ARABINOSE 5-PHOSPHATE ISOMERASE KDSD"/>
    <property type="match status" value="1"/>
</dbReference>
<dbReference type="Proteomes" id="UP000219036">
    <property type="component" value="Unassembled WGS sequence"/>
</dbReference>
<keyword evidence="2" id="KW-0677">Repeat</keyword>
<dbReference type="Pfam" id="PF00571">
    <property type="entry name" value="CBS"/>
    <property type="match status" value="2"/>
</dbReference>
<gene>
    <name evidence="10" type="ORF">SAMN06265182_0722</name>
</gene>
<dbReference type="PROSITE" id="PS51371">
    <property type="entry name" value="CBS"/>
    <property type="match status" value="2"/>
</dbReference>
<dbReference type="InterPro" id="IPR001347">
    <property type="entry name" value="SIS_dom"/>
</dbReference>
<proteinExistence type="inferred from homology"/>
<accession>A0A285NAV3</accession>
<sequence>MNLKELKAVEIGKRVLEEEKKAIGDLISAIDENFEKAVQMILNTEGKVIVTGMGKSGHIGQKIAATLASTGTPAFFLHPAEAIHGDLGMISKGDIVLAISNSGETPELLAIIPTIKRWGYRVISITNNPNSTLAKESDVHLYLNVKKEACPLNLAPTSSSTSTLALGDALAVALLELRGFTAEDFARFHPGGSLGKKLMKVSEIMHTGEELPLVKPDTPLKETVIVMSEKGFGAALVVENKNHLSGIITDGDLRRFIKKGGSIDKSKTEDAMTKKPKAVREDMLVIEALEIMERYNITVLPVIKEDKPIGLVHMHDILKSGVI</sequence>
<evidence type="ECO:0000256" key="2">
    <source>
        <dbReference type="ARBA" id="ARBA00022737"/>
    </source>
</evidence>
<dbReference type="CDD" id="cd04604">
    <property type="entry name" value="CBS_pair_SIS_assoc"/>
    <property type="match status" value="1"/>
</dbReference>
<dbReference type="GO" id="GO:1901135">
    <property type="term" value="P:carbohydrate derivative metabolic process"/>
    <property type="evidence" value="ECO:0007669"/>
    <property type="project" value="InterPro"/>
</dbReference>
<dbReference type="InterPro" id="IPR000644">
    <property type="entry name" value="CBS_dom"/>
</dbReference>
<comment type="similarity">
    <text evidence="1 4">Belongs to the SIS family. GutQ/KpsF subfamily.</text>
</comment>
<dbReference type="Pfam" id="PF01380">
    <property type="entry name" value="SIS"/>
    <property type="match status" value="1"/>
</dbReference>
<dbReference type="GO" id="GO:0019146">
    <property type="term" value="F:arabinose-5-phosphate isomerase activity"/>
    <property type="evidence" value="ECO:0007669"/>
    <property type="project" value="UniProtKB-ARBA"/>
</dbReference>
<feature type="site" description="Catalytically relevant" evidence="6">
    <location>
        <position position="107"/>
    </location>
</feature>
<evidence type="ECO:0000259" key="8">
    <source>
        <dbReference type="PROSITE" id="PS51371"/>
    </source>
</evidence>
<dbReference type="GO" id="GO:0097367">
    <property type="term" value="F:carbohydrate derivative binding"/>
    <property type="evidence" value="ECO:0007669"/>
    <property type="project" value="InterPro"/>
</dbReference>
<dbReference type="PROSITE" id="PS51464">
    <property type="entry name" value="SIS"/>
    <property type="match status" value="1"/>
</dbReference>
<dbReference type="Gene3D" id="3.40.50.10490">
    <property type="entry name" value="Glucose-6-phosphate isomerase like protein, domain 1"/>
    <property type="match status" value="1"/>
</dbReference>
<dbReference type="InterPro" id="IPR046342">
    <property type="entry name" value="CBS_dom_sf"/>
</dbReference>
<evidence type="ECO:0000256" key="5">
    <source>
        <dbReference type="PIRSR" id="PIRSR004692-2"/>
    </source>
</evidence>
<reference evidence="11" key="1">
    <citation type="submission" date="2017-09" db="EMBL/GenBank/DDBJ databases">
        <authorList>
            <person name="Varghese N."/>
            <person name="Submissions S."/>
        </authorList>
    </citation>
    <scope>NUCLEOTIDE SEQUENCE [LARGE SCALE GENOMIC DNA]</scope>
    <source>
        <strain evidence="11">DSM 15103</strain>
    </source>
</reference>
<dbReference type="InterPro" id="IPR035474">
    <property type="entry name" value="SIS_Kpsf"/>
</dbReference>
<dbReference type="SMART" id="SM00116">
    <property type="entry name" value="CBS"/>
    <property type="match status" value="2"/>
</dbReference>
<evidence type="ECO:0000256" key="1">
    <source>
        <dbReference type="ARBA" id="ARBA00008165"/>
    </source>
</evidence>
<keyword evidence="10" id="KW-0413">Isomerase</keyword>
<organism evidence="10 11">
    <name type="scientific">Persephonella hydrogeniphila</name>
    <dbReference type="NCBI Taxonomy" id="198703"/>
    <lineage>
        <taxon>Bacteria</taxon>
        <taxon>Pseudomonadati</taxon>
        <taxon>Aquificota</taxon>
        <taxon>Aquificia</taxon>
        <taxon>Aquificales</taxon>
        <taxon>Hydrogenothermaceae</taxon>
        <taxon>Persephonella</taxon>
    </lineage>
</organism>
<dbReference type="NCBIfam" id="TIGR00393">
    <property type="entry name" value="kpsF"/>
    <property type="match status" value="1"/>
</dbReference>
<keyword evidence="11" id="KW-1185">Reference proteome</keyword>
<keyword evidence="5" id="KW-0479">Metal-binding</keyword>
<name>A0A285NAV3_9AQUI</name>
<dbReference type="InterPro" id="IPR046348">
    <property type="entry name" value="SIS_dom_sf"/>
</dbReference>
<evidence type="ECO:0000256" key="4">
    <source>
        <dbReference type="PIRNR" id="PIRNR004692"/>
    </source>
</evidence>
<evidence type="ECO:0000259" key="9">
    <source>
        <dbReference type="PROSITE" id="PS51464"/>
    </source>
</evidence>
<dbReference type="Gene3D" id="3.10.580.10">
    <property type="entry name" value="CBS-domain"/>
    <property type="match status" value="1"/>
</dbReference>
<dbReference type="InterPro" id="IPR050986">
    <property type="entry name" value="GutQ/KpsF_isomerases"/>
</dbReference>
<feature type="domain" description="SIS" evidence="9">
    <location>
        <begin position="37"/>
        <end position="180"/>
    </location>
</feature>
<feature type="domain" description="CBS" evidence="8">
    <location>
        <begin position="272"/>
        <end position="323"/>
    </location>
</feature>
<feature type="binding site" evidence="5">
    <location>
        <position position="78"/>
    </location>
    <ligand>
        <name>Zn(2+)</name>
        <dbReference type="ChEBI" id="CHEBI:29105"/>
    </ligand>
</feature>
<dbReference type="PIRSF" id="PIRSF004692">
    <property type="entry name" value="KdsD_KpsF"/>
    <property type="match status" value="1"/>
</dbReference>
<dbReference type="EMBL" id="OBEI01000002">
    <property type="protein sequence ID" value="SNZ06570.1"/>
    <property type="molecule type" value="Genomic_DNA"/>
</dbReference>
<dbReference type="PANTHER" id="PTHR42745">
    <property type="match status" value="1"/>
</dbReference>
<keyword evidence="3 7" id="KW-0129">CBS domain</keyword>
<evidence type="ECO:0000256" key="3">
    <source>
        <dbReference type="ARBA" id="ARBA00023122"/>
    </source>
</evidence>
<feature type="domain" description="CBS" evidence="8">
    <location>
        <begin position="205"/>
        <end position="263"/>
    </location>
</feature>
<dbReference type="AlphaFoldDB" id="A0A285NAV3"/>
<feature type="site" description="Catalytically relevant" evidence="6">
    <location>
        <position position="189"/>
    </location>
</feature>
<protein>
    <submittedName>
        <fullName evidence="10">Arabinose-5-phosphate isomerase</fullName>
    </submittedName>
</protein>
<dbReference type="SUPFAM" id="SSF53697">
    <property type="entry name" value="SIS domain"/>
    <property type="match status" value="1"/>
</dbReference>
<dbReference type="FunFam" id="3.40.50.10490:FF:000011">
    <property type="entry name" value="Arabinose 5-phosphate isomerase"/>
    <property type="match status" value="1"/>
</dbReference>
<dbReference type="InterPro" id="IPR004800">
    <property type="entry name" value="KdsD/KpsF-type"/>
</dbReference>
<evidence type="ECO:0000256" key="6">
    <source>
        <dbReference type="PIRSR" id="PIRSR004692-3"/>
    </source>
</evidence>
<evidence type="ECO:0000313" key="10">
    <source>
        <dbReference type="EMBL" id="SNZ06570.1"/>
    </source>
</evidence>
<evidence type="ECO:0000256" key="7">
    <source>
        <dbReference type="PROSITE-ProRule" id="PRU00703"/>
    </source>
</evidence>
<dbReference type="CDD" id="cd05014">
    <property type="entry name" value="SIS_Kpsf"/>
    <property type="match status" value="1"/>
</dbReference>
<dbReference type="GO" id="GO:0005975">
    <property type="term" value="P:carbohydrate metabolic process"/>
    <property type="evidence" value="ECO:0007669"/>
    <property type="project" value="InterPro"/>
</dbReference>
<feature type="site" description="Catalytically relevant" evidence="6">
    <location>
        <position position="148"/>
    </location>
</feature>
<keyword evidence="5" id="KW-0862">Zinc</keyword>